<evidence type="ECO:0000313" key="6">
    <source>
        <dbReference type="Proteomes" id="UP000830326"/>
    </source>
</evidence>
<dbReference type="Gene3D" id="3.40.50.720">
    <property type="entry name" value="NAD(P)-binding Rossmann-like Domain"/>
    <property type="match status" value="1"/>
</dbReference>
<dbReference type="NCBIfam" id="NF005559">
    <property type="entry name" value="PRK07231.1"/>
    <property type="match status" value="1"/>
</dbReference>
<proteinExistence type="inferred from homology"/>
<dbReference type="InterPro" id="IPR036291">
    <property type="entry name" value="NAD(P)-bd_dom_sf"/>
</dbReference>
<dbReference type="SMART" id="SM00822">
    <property type="entry name" value="PKS_KR"/>
    <property type="match status" value="1"/>
</dbReference>
<dbReference type="PANTHER" id="PTHR24321">
    <property type="entry name" value="DEHYDROGENASES, SHORT CHAIN"/>
    <property type="match status" value="1"/>
</dbReference>
<dbReference type="RefSeq" id="WP_245030351.1">
    <property type="nucleotide sequence ID" value="NZ_CP095075.1"/>
</dbReference>
<dbReference type="PRINTS" id="PR00080">
    <property type="entry name" value="SDRFAMILY"/>
</dbReference>
<keyword evidence="3" id="KW-0520">NAD</keyword>
<dbReference type="Proteomes" id="UP000830326">
    <property type="component" value="Chromosome"/>
</dbReference>
<dbReference type="InterPro" id="IPR057326">
    <property type="entry name" value="KR_dom"/>
</dbReference>
<dbReference type="SUPFAM" id="SSF51735">
    <property type="entry name" value="NAD(P)-binding Rossmann-fold domains"/>
    <property type="match status" value="1"/>
</dbReference>
<name>A0ABY4H7Q0_9BACI</name>
<dbReference type="CDD" id="cd05233">
    <property type="entry name" value="SDR_c"/>
    <property type="match status" value="1"/>
</dbReference>
<dbReference type="Pfam" id="PF13561">
    <property type="entry name" value="adh_short_C2"/>
    <property type="match status" value="1"/>
</dbReference>
<dbReference type="PRINTS" id="PR00081">
    <property type="entry name" value="GDHRDH"/>
</dbReference>
<keyword evidence="6" id="KW-1185">Reference proteome</keyword>
<accession>A0ABY4H7Q0</accession>
<dbReference type="InterPro" id="IPR020904">
    <property type="entry name" value="Sc_DH/Rdtase_CS"/>
</dbReference>
<reference evidence="5" key="1">
    <citation type="submission" date="2022-04" db="EMBL/GenBank/DDBJ databases">
        <title>Halobacillus sp. isolated from saltern.</title>
        <authorList>
            <person name="Won M."/>
            <person name="Lee C.-M."/>
            <person name="Woen H.-Y."/>
            <person name="Kwon S.-W."/>
        </authorList>
    </citation>
    <scope>NUCLEOTIDE SEQUENCE</scope>
    <source>
        <strain evidence="5">SSHM10-5</strain>
    </source>
</reference>
<dbReference type="PROSITE" id="PS00061">
    <property type="entry name" value="ADH_SHORT"/>
    <property type="match status" value="1"/>
</dbReference>
<protein>
    <submittedName>
        <fullName evidence="5">SDR family oxidoreductase</fullName>
    </submittedName>
</protein>
<gene>
    <name evidence="5" type="ORF">MUO15_14975</name>
</gene>
<dbReference type="PANTHER" id="PTHR24321:SF8">
    <property type="entry name" value="ESTRADIOL 17-BETA-DEHYDROGENASE 8-RELATED"/>
    <property type="match status" value="1"/>
</dbReference>
<dbReference type="InterPro" id="IPR002347">
    <property type="entry name" value="SDR_fam"/>
</dbReference>
<comment type="similarity">
    <text evidence="1">Belongs to the short-chain dehydrogenases/reductases (SDR) family.</text>
</comment>
<keyword evidence="2" id="KW-0560">Oxidoreductase</keyword>
<organism evidence="5 6">
    <name type="scientific">Halobacillus amylolyticus</name>
    <dbReference type="NCBI Taxonomy" id="2932259"/>
    <lineage>
        <taxon>Bacteria</taxon>
        <taxon>Bacillati</taxon>
        <taxon>Bacillota</taxon>
        <taxon>Bacilli</taxon>
        <taxon>Bacillales</taxon>
        <taxon>Bacillaceae</taxon>
        <taxon>Halobacillus</taxon>
    </lineage>
</organism>
<evidence type="ECO:0000313" key="5">
    <source>
        <dbReference type="EMBL" id="UOR10901.1"/>
    </source>
</evidence>
<evidence type="ECO:0000256" key="2">
    <source>
        <dbReference type="ARBA" id="ARBA00023002"/>
    </source>
</evidence>
<evidence type="ECO:0000259" key="4">
    <source>
        <dbReference type="SMART" id="SM00822"/>
    </source>
</evidence>
<sequence length="254" mass="26739">MGKLDGKTAYITGGAGGIGKETAKCFLQEGAKVALVDLEEEALSKAKSEVEEFGEVVTIQADVTNESEVKKYVQKAVSELGSPNIFFNNAGIEGKVAPIVEQSVDDFDKVMGVNVRGVFLGLKHVLPVMAKEGSIINMSSVAGLMGSPGVAPYVASKHGVVGLTKTAALEAAEENIRVNSIHPSPVNTRMMRSLEEGMNPGKGEEAKESFTSTIPLHRYGETADIANLVLFLASDDSKFVTGGQYRVDGGMGAT</sequence>
<evidence type="ECO:0000256" key="1">
    <source>
        <dbReference type="ARBA" id="ARBA00006484"/>
    </source>
</evidence>
<dbReference type="EMBL" id="CP095075">
    <property type="protein sequence ID" value="UOR10901.1"/>
    <property type="molecule type" value="Genomic_DNA"/>
</dbReference>
<feature type="domain" description="Ketoreductase" evidence="4">
    <location>
        <begin position="7"/>
        <end position="175"/>
    </location>
</feature>
<evidence type="ECO:0000256" key="3">
    <source>
        <dbReference type="ARBA" id="ARBA00023027"/>
    </source>
</evidence>